<feature type="transmembrane region" description="Helical" evidence="12">
    <location>
        <begin position="168"/>
        <end position="190"/>
    </location>
</feature>
<comment type="similarity">
    <text evidence="2 10">Belongs to the G-protein coupled receptor 1 family.</text>
</comment>
<feature type="transmembrane region" description="Helical" evidence="12">
    <location>
        <begin position="211"/>
        <end position="233"/>
    </location>
</feature>
<evidence type="ECO:0000256" key="6">
    <source>
        <dbReference type="ARBA" id="ARBA00023040"/>
    </source>
</evidence>
<keyword evidence="3" id="KW-1003">Cell membrane</keyword>
<dbReference type="Gene3D" id="1.20.1070.10">
    <property type="entry name" value="Rhodopsin 7-helix transmembrane proteins"/>
    <property type="match status" value="1"/>
</dbReference>
<dbReference type="GO" id="GO:0005886">
    <property type="term" value="C:plasma membrane"/>
    <property type="evidence" value="ECO:0007669"/>
    <property type="project" value="UniProtKB-SubCell"/>
</dbReference>
<feature type="transmembrane region" description="Helical" evidence="12">
    <location>
        <begin position="43"/>
        <end position="59"/>
    </location>
</feature>
<dbReference type="Pfam" id="PF00001">
    <property type="entry name" value="7tm_1"/>
    <property type="match status" value="1"/>
</dbReference>
<gene>
    <name evidence="14" type="ORF">CLODIP_2_CD12587</name>
</gene>
<keyword evidence="15" id="KW-1185">Reference proteome</keyword>
<keyword evidence="6 10" id="KW-0297">G-protein coupled receptor</keyword>
<reference evidence="14 15" key="1">
    <citation type="submission" date="2020-04" db="EMBL/GenBank/DDBJ databases">
        <authorList>
            <person name="Alioto T."/>
            <person name="Alioto T."/>
            <person name="Gomez Garrido J."/>
        </authorList>
    </citation>
    <scope>NUCLEOTIDE SEQUENCE [LARGE SCALE GENOMIC DNA]</scope>
</reference>
<feature type="transmembrane region" description="Helical" evidence="12">
    <location>
        <begin position="79"/>
        <end position="106"/>
    </location>
</feature>
<dbReference type="AlphaFoldDB" id="A0A8S1CN23"/>
<dbReference type="EMBL" id="CADEPI010000079">
    <property type="protein sequence ID" value="CAB3372964.1"/>
    <property type="molecule type" value="Genomic_DNA"/>
</dbReference>
<feature type="domain" description="G-protein coupled receptors family 1 profile" evidence="13">
    <location>
        <begin position="22"/>
        <end position="270"/>
    </location>
</feature>
<dbReference type="InterPro" id="IPR017452">
    <property type="entry name" value="GPCR_Rhodpsn_7TM"/>
</dbReference>
<feature type="compositionally biased region" description="Low complexity" evidence="11">
    <location>
        <begin position="292"/>
        <end position="310"/>
    </location>
</feature>
<keyword evidence="4 10" id="KW-0812">Transmembrane</keyword>
<feature type="region of interest" description="Disordered" evidence="11">
    <location>
        <begin position="291"/>
        <end position="310"/>
    </location>
</feature>
<evidence type="ECO:0000313" key="15">
    <source>
        <dbReference type="Proteomes" id="UP000494165"/>
    </source>
</evidence>
<dbReference type="PANTHER" id="PTHR24247:SF262">
    <property type="entry name" value="G_PROTEIN_RECEP_F1_2 DOMAIN-CONTAINING PROTEIN"/>
    <property type="match status" value="1"/>
</dbReference>
<feature type="transmembrane region" description="Helical" evidence="12">
    <location>
        <begin position="6"/>
        <end position="31"/>
    </location>
</feature>
<keyword evidence="5 12" id="KW-1133">Transmembrane helix</keyword>
<evidence type="ECO:0000256" key="4">
    <source>
        <dbReference type="ARBA" id="ARBA00022692"/>
    </source>
</evidence>
<protein>
    <recommendedName>
        <fullName evidence="13">G-protein coupled receptors family 1 profile domain-containing protein</fullName>
    </recommendedName>
</protein>
<feature type="transmembrane region" description="Helical" evidence="12">
    <location>
        <begin position="253"/>
        <end position="272"/>
    </location>
</feature>
<evidence type="ECO:0000256" key="11">
    <source>
        <dbReference type="SAM" id="MobiDB-lite"/>
    </source>
</evidence>
<dbReference type="GO" id="GO:0030425">
    <property type="term" value="C:dendrite"/>
    <property type="evidence" value="ECO:0007669"/>
    <property type="project" value="TreeGrafter"/>
</dbReference>
<evidence type="ECO:0000256" key="2">
    <source>
        <dbReference type="ARBA" id="ARBA00010663"/>
    </source>
</evidence>
<comment type="subcellular location">
    <subcellularLocation>
        <location evidence="1">Cell membrane</location>
        <topology evidence="1">Multi-pass membrane protein</topology>
    </subcellularLocation>
</comment>
<evidence type="ECO:0000256" key="10">
    <source>
        <dbReference type="RuleBase" id="RU000688"/>
    </source>
</evidence>
<dbReference type="OrthoDB" id="10042731at2759"/>
<keyword evidence="8 10" id="KW-0675">Receptor</keyword>
<proteinExistence type="inferred from homology"/>
<dbReference type="InterPro" id="IPR000276">
    <property type="entry name" value="GPCR_Rhodpsn"/>
</dbReference>
<evidence type="ECO:0000256" key="7">
    <source>
        <dbReference type="ARBA" id="ARBA00023136"/>
    </source>
</evidence>
<accession>A0A8S1CN23</accession>
<evidence type="ECO:0000256" key="8">
    <source>
        <dbReference type="ARBA" id="ARBA00023170"/>
    </source>
</evidence>
<dbReference type="Proteomes" id="UP000494165">
    <property type="component" value="Unassembled WGS sequence"/>
</dbReference>
<keyword evidence="7 12" id="KW-0472">Membrane</keyword>
<evidence type="ECO:0000259" key="13">
    <source>
        <dbReference type="PROSITE" id="PS50262"/>
    </source>
</evidence>
<dbReference type="GO" id="GO:0004993">
    <property type="term" value="F:G protein-coupled serotonin receptor activity"/>
    <property type="evidence" value="ECO:0007669"/>
    <property type="project" value="TreeGrafter"/>
</dbReference>
<dbReference type="PROSITE" id="PS00237">
    <property type="entry name" value="G_PROTEIN_RECEP_F1_1"/>
    <property type="match status" value="1"/>
</dbReference>
<evidence type="ECO:0000256" key="9">
    <source>
        <dbReference type="ARBA" id="ARBA00023224"/>
    </source>
</evidence>
<evidence type="ECO:0000256" key="3">
    <source>
        <dbReference type="ARBA" id="ARBA00022475"/>
    </source>
</evidence>
<dbReference type="PROSITE" id="PS50262">
    <property type="entry name" value="G_PROTEIN_RECEP_F1_2"/>
    <property type="match status" value="1"/>
</dbReference>
<evidence type="ECO:0000256" key="12">
    <source>
        <dbReference type="SAM" id="Phobius"/>
    </source>
</evidence>
<evidence type="ECO:0000256" key="5">
    <source>
        <dbReference type="ARBA" id="ARBA00022989"/>
    </source>
</evidence>
<keyword evidence="9 10" id="KW-0807">Transducer</keyword>
<dbReference type="GO" id="GO:0007268">
    <property type="term" value="P:chemical synaptic transmission"/>
    <property type="evidence" value="ECO:0007669"/>
    <property type="project" value="TreeGrafter"/>
</dbReference>
<feature type="transmembrane region" description="Helical" evidence="12">
    <location>
        <begin position="127"/>
        <end position="148"/>
    </location>
</feature>
<dbReference type="GO" id="GO:0030594">
    <property type="term" value="F:neurotransmitter receptor activity"/>
    <property type="evidence" value="ECO:0007669"/>
    <property type="project" value="TreeGrafter"/>
</dbReference>
<organism evidence="14 15">
    <name type="scientific">Cloeon dipterum</name>
    <dbReference type="NCBI Taxonomy" id="197152"/>
    <lineage>
        <taxon>Eukaryota</taxon>
        <taxon>Metazoa</taxon>
        <taxon>Ecdysozoa</taxon>
        <taxon>Arthropoda</taxon>
        <taxon>Hexapoda</taxon>
        <taxon>Insecta</taxon>
        <taxon>Pterygota</taxon>
        <taxon>Palaeoptera</taxon>
        <taxon>Ephemeroptera</taxon>
        <taxon>Pisciforma</taxon>
        <taxon>Baetidae</taxon>
        <taxon>Cloeon</taxon>
    </lineage>
</organism>
<comment type="caution">
    <text evidence="14">The sequence shown here is derived from an EMBL/GenBank/DDBJ whole genome shotgun (WGS) entry which is preliminary data.</text>
</comment>
<name>A0A8S1CN23_9INSE</name>
<dbReference type="SUPFAM" id="SSF81321">
    <property type="entry name" value="Family A G protein-coupled receptor-like"/>
    <property type="match status" value="1"/>
</dbReference>
<dbReference type="PANTHER" id="PTHR24247">
    <property type="entry name" value="5-HYDROXYTRYPTAMINE RECEPTOR"/>
    <property type="match status" value="1"/>
</dbReference>
<dbReference type="GO" id="GO:0007187">
    <property type="term" value="P:G protein-coupled receptor signaling pathway, coupled to cyclic nucleotide second messenger"/>
    <property type="evidence" value="ECO:0007669"/>
    <property type="project" value="TreeGrafter"/>
</dbReference>
<dbReference type="GO" id="GO:0045202">
    <property type="term" value="C:synapse"/>
    <property type="evidence" value="ECO:0007669"/>
    <property type="project" value="GOC"/>
</dbReference>
<evidence type="ECO:0000313" key="14">
    <source>
        <dbReference type="EMBL" id="CAB3372964.1"/>
    </source>
</evidence>
<dbReference type="PRINTS" id="PR00237">
    <property type="entry name" value="GPCRRHODOPSN"/>
</dbReference>
<dbReference type="SMART" id="SM01381">
    <property type="entry name" value="7TM_GPCR_Srsx"/>
    <property type="match status" value="1"/>
</dbReference>
<sequence>MEVFEVVVLMSSFLITILVIGGNVFTIIAILRKPKLKTTSNQFIMGLAFADLLVGFSIPYDTVMTALHGDKPIVTYSEYAVFCLVSLCPIFLSSVASFLHLFLIGLDRYFAITKPLEHKTFMTKRKARYGVLIAFGVASLGALPPVIWNNFPQEIGDGYGCATVTVTIYYFYFVMFGSYISTLFLIIFMYAKIAHIASARLRSNKKPLKMFATIVSCYMICWLPFMVCMMSVVHHNQSGGSSAIFKVSPEILAITYILASFNSAMNPIIYAWQLRGFRNAFSEYLRCGIGGPSSSEETTTSSTPPNELDI</sequence>
<evidence type="ECO:0000256" key="1">
    <source>
        <dbReference type="ARBA" id="ARBA00004651"/>
    </source>
</evidence>